<dbReference type="GO" id="GO:0004674">
    <property type="term" value="F:protein serine/threonine kinase activity"/>
    <property type="evidence" value="ECO:0007669"/>
    <property type="project" value="TreeGrafter"/>
</dbReference>
<dbReference type="CDD" id="cd14014">
    <property type="entry name" value="STKc_PknB_like"/>
    <property type="match status" value="1"/>
</dbReference>
<keyword evidence="1" id="KW-0808">Transferase</keyword>
<keyword evidence="4 5" id="KW-0067">ATP-binding</keyword>
<dbReference type="AlphaFoldDB" id="A0A6C2UE15"/>
<dbReference type="RefSeq" id="WP_136059896.1">
    <property type="nucleotide sequence ID" value="NZ_CAAHFH010000001.1"/>
</dbReference>
<evidence type="ECO:0000313" key="10">
    <source>
        <dbReference type="Proteomes" id="UP000346198"/>
    </source>
</evidence>
<dbReference type="SUPFAM" id="SSF56112">
    <property type="entry name" value="Protein kinase-like (PK-like)"/>
    <property type="match status" value="1"/>
</dbReference>
<sequence length="861" mass="96749">MDKPELGFGAGEDSDLMKTRGESSSLELGNVKRVLSVKKGNPAAHYTGIAPLGKGSFGEVHSATDTLLGREVAIKSLKAHFREEQEVVDRFLKEARGTSQLEHPNIMPVHEMGVTDDFGIYFTMKKIEGEDLKEILDHLESGTSLYLKKYPLNVLLEIFLAVCNGVAFAHSRGVIHRDLKPANIMIGEYGEVLILDWGLVKHLGAEDEEFTKVKLQMDEFDDGSQTLDGAVSGTPNYMAPEQAEGRIKDIDFQSDVYSLGAILYHMLTYLPPFEKTPLRNLLENVKAGKFQPPRKRRPELNIPRELNAVCTKAMSLFPINRYRSVERFAQDIRNYMGNIEVSAYKAPRLIRFWKACKRNPIKASVVLAASIAMVFAFGFQRAMLHGSYKANLAHAQEFLSGALAKVDDAKAKYDELEHICLNARSQGASPEEAEIQTAFNRLVDEINEGFNLAQNYFQNVPEQFRLKRPVLGGLGDILRTRNDFALYRKEYDEAGNRLNEVEVRLERWGGRLPPDIEAYLAEAKLQVQGDGVLEILEAPGVTEVMVFSVDEHDPRFTQGDMLDRSKTFPFAIDPIKKGSYIMEVVLEDGSKIPYPVFIEHGEHEALTLDIPSPIPPGMAYIPAGPFFFGGKESRFYRQHRYELDGFFIKQTEVTFAEYIAFWKALDSKQKEQFSSRIRYDENVRQFYDAWDSDGNLYADSPHKPNLPVVGITREAAEAYCAWLGAQSGSSIRLPTAEEWEKAARGVDGRRYVWGNGMNVKLTMTKKNTDAKAKYPFTAPPGSFKFSDKSVYNVFDMAGNVREMTSSPLPDYDGGSIQENMLYQLKGGSAFTTETFLPCCYASDTPVVPSDVGFRYVMDLPE</sequence>
<dbReference type="InterPro" id="IPR016187">
    <property type="entry name" value="CTDL_fold"/>
</dbReference>
<feature type="binding site" evidence="5">
    <location>
        <position position="75"/>
    </location>
    <ligand>
        <name>ATP</name>
        <dbReference type="ChEBI" id="CHEBI:30616"/>
    </ligand>
</feature>
<evidence type="ECO:0000256" key="6">
    <source>
        <dbReference type="SAM" id="Coils"/>
    </source>
</evidence>
<keyword evidence="6" id="KW-0175">Coiled coil</keyword>
<dbReference type="SUPFAM" id="SSF56436">
    <property type="entry name" value="C-type lectin-like"/>
    <property type="match status" value="1"/>
</dbReference>
<dbReference type="PANTHER" id="PTHR43289:SF6">
    <property type="entry name" value="SERINE_THREONINE-PROTEIN KINASE NEKL-3"/>
    <property type="match status" value="1"/>
</dbReference>
<dbReference type="GO" id="GO:0005524">
    <property type="term" value="F:ATP binding"/>
    <property type="evidence" value="ECO:0007669"/>
    <property type="project" value="UniProtKB-UniRule"/>
</dbReference>
<dbReference type="InterPro" id="IPR042095">
    <property type="entry name" value="SUMF_sf"/>
</dbReference>
<evidence type="ECO:0000256" key="1">
    <source>
        <dbReference type="ARBA" id="ARBA00022679"/>
    </source>
</evidence>
<dbReference type="InterPro" id="IPR017441">
    <property type="entry name" value="Protein_kinase_ATP_BS"/>
</dbReference>
<dbReference type="Pfam" id="PF03781">
    <property type="entry name" value="FGE-sulfatase"/>
    <property type="match status" value="1"/>
</dbReference>
<dbReference type="PANTHER" id="PTHR43289">
    <property type="entry name" value="MITOGEN-ACTIVATED PROTEIN KINASE KINASE KINASE 20-RELATED"/>
    <property type="match status" value="1"/>
</dbReference>
<feature type="domain" description="Protein kinase" evidence="8">
    <location>
        <begin position="46"/>
        <end position="336"/>
    </location>
</feature>
<name>A0A6C2UE15_9BACT</name>
<evidence type="ECO:0000256" key="3">
    <source>
        <dbReference type="ARBA" id="ARBA00022777"/>
    </source>
</evidence>
<dbReference type="InterPro" id="IPR008271">
    <property type="entry name" value="Ser/Thr_kinase_AS"/>
</dbReference>
<dbReference type="InterPro" id="IPR011009">
    <property type="entry name" value="Kinase-like_dom_sf"/>
</dbReference>
<feature type="region of interest" description="Disordered" evidence="7">
    <location>
        <begin position="1"/>
        <end position="23"/>
    </location>
</feature>
<dbReference type="EMBL" id="CAAHFH010000001">
    <property type="protein sequence ID" value="VGO18410.1"/>
    <property type="molecule type" value="Genomic_DNA"/>
</dbReference>
<evidence type="ECO:0000256" key="2">
    <source>
        <dbReference type="ARBA" id="ARBA00022741"/>
    </source>
</evidence>
<dbReference type="InterPro" id="IPR005532">
    <property type="entry name" value="SUMF_dom"/>
</dbReference>
<dbReference type="SMART" id="SM00220">
    <property type="entry name" value="S_TKc"/>
    <property type="match status" value="1"/>
</dbReference>
<evidence type="ECO:0000256" key="7">
    <source>
        <dbReference type="SAM" id="MobiDB-lite"/>
    </source>
</evidence>
<dbReference type="Pfam" id="PF00069">
    <property type="entry name" value="Pkinase"/>
    <property type="match status" value="1"/>
</dbReference>
<dbReference type="Gene3D" id="3.90.1580.10">
    <property type="entry name" value="paralog of FGE (formylglycine-generating enzyme)"/>
    <property type="match status" value="1"/>
</dbReference>
<evidence type="ECO:0000313" key="9">
    <source>
        <dbReference type="EMBL" id="VGO18410.1"/>
    </source>
</evidence>
<protein>
    <submittedName>
        <fullName evidence="9">Serine/threonine-protein kinase PknD</fullName>
    </submittedName>
</protein>
<dbReference type="PROSITE" id="PS00108">
    <property type="entry name" value="PROTEIN_KINASE_ST"/>
    <property type="match status" value="1"/>
</dbReference>
<feature type="coiled-coil region" evidence="6">
    <location>
        <begin position="399"/>
        <end position="426"/>
    </location>
</feature>
<dbReference type="PROSITE" id="PS50011">
    <property type="entry name" value="PROTEIN_KINASE_DOM"/>
    <property type="match status" value="1"/>
</dbReference>
<evidence type="ECO:0000259" key="8">
    <source>
        <dbReference type="PROSITE" id="PS50011"/>
    </source>
</evidence>
<keyword evidence="2 5" id="KW-0547">Nucleotide-binding</keyword>
<dbReference type="PROSITE" id="PS00107">
    <property type="entry name" value="PROTEIN_KINASE_ATP"/>
    <property type="match status" value="1"/>
</dbReference>
<gene>
    <name evidence="9" type="primary">pknD_3</name>
    <name evidence="9" type="ORF">SCARR_00463</name>
</gene>
<dbReference type="InterPro" id="IPR000719">
    <property type="entry name" value="Prot_kinase_dom"/>
</dbReference>
<keyword evidence="10" id="KW-1185">Reference proteome</keyword>
<evidence type="ECO:0000256" key="5">
    <source>
        <dbReference type="PROSITE-ProRule" id="PRU10141"/>
    </source>
</evidence>
<dbReference type="Proteomes" id="UP000346198">
    <property type="component" value="Unassembled WGS sequence"/>
</dbReference>
<organism evidence="9 10">
    <name type="scientific">Pontiella sulfatireligans</name>
    <dbReference type="NCBI Taxonomy" id="2750658"/>
    <lineage>
        <taxon>Bacteria</taxon>
        <taxon>Pseudomonadati</taxon>
        <taxon>Kiritimatiellota</taxon>
        <taxon>Kiritimatiellia</taxon>
        <taxon>Kiritimatiellales</taxon>
        <taxon>Pontiellaceae</taxon>
        <taxon>Pontiella</taxon>
    </lineage>
</organism>
<dbReference type="Gene3D" id="3.30.200.20">
    <property type="entry name" value="Phosphorylase Kinase, domain 1"/>
    <property type="match status" value="1"/>
</dbReference>
<proteinExistence type="predicted"/>
<keyword evidence="3 9" id="KW-0418">Kinase</keyword>
<evidence type="ECO:0000256" key="4">
    <source>
        <dbReference type="ARBA" id="ARBA00022840"/>
    </source>
</evidence>
<dbReference type="Gene3D" id="1.10.510.10">
    <property type="entry name" value="Transferase(Phosphotransferase) domain 1"/>
    <property type="match status" value="1"/>
</dbReference>
<reference evidence="9 10" key="1">
    <citation type="submission" date="2019-04" db="EMBL/GenBank/DDBJ databases">
        <authorList>
            <person name="Van Vliet M D."/>
        </authorList>
    </citation>
    <scope>NUCLEOTIDE SEQUENCE [LARGE SCALE GENOMIC DNA]</scope>
    <source>
        <strain evidence="9 10">F21</strain>
    </source>
</reference>
<accession>A0A6C2UE15</accession>